<organism evidence="3 4">
    <name type="scientific">Popillia japonica</name>
    <name type="common">Japanese beetle</name>
    <dbReference type="NCBI Taxonomy" id="7064"/>
    <lineage>
        <taxon>Eukaryota</taxon>
        <taxon>Metazoa</taxon>
        <taxon>Ecdysozoa</taxon>
        <taxon>Arthropoda</taxon>
        <taxon>Hexapoda</taxon>
        <taxon>Insecta</taxon>
        <taxon>Pterygota</taxon>
        <taxon>Neoptera</taxon>
        <taxon>Endopterygota</taxon>
        <taxon>Coleoptera</taxon>
        <taxon>Polyphaga</taxon>
        <taxon>Scarabaeiformia</taxon>
        <taxon>Scarabaeidae</taxon>
        <taxon>Rutelinae</taxon>
        <taxon>Popillia</taxon>
    </lineage>
</organism>
<dbReference type="GO" id="GO:0006508">
    <property type="term" value="P:proteolysis"/>
    <property type="evidence" value="ECO:0007669"/>
    <property type="project" value="InterPro"/>
</dbReference>
<dbReference type="EMBL" id="JASPKY010000829">
    <property type="protein sequence ID" value="KAK9681251.1"/>
    <property type="molecule type" value="Genomic_DNA"/>
</dbReference>
<dbReference type="AlphaFoldDB" id="A0AAW1HWJ9"/>
<evidence type="ECO:0000259" key="2">
    <source>
        <dbReference type="PROSITE" id="PS50175"/>
    </source>
</evidence>
<feature type="domain" description="Peptidase A2" evidence="2">
    <location>
        <begin position="20"/>
        <end position="101"/>
    </location>
</feature>
<gene>
    <name evidence="3" type="ORF">QE152_g38432</name>
</gene>
<dbReference type="PROSITE" id="PS50175">
    <property type="entry name" value="ASP_PROT_RETROV"/>
    <property type="match status" value="1"/>
</dbReference>
<protein>
    <recommendedName>
        <fullName evidence="2">Peptidase A2 domain-containing protein</fullName>
    </recommendedName>
</protein>
<name>A0AAW1HWJ9_POPJA</name>
<evidence type="ECO:0000313" key="4">
    <source>
        <dbReference type="Proteomes" id="UP001458880"/>
    </source>
</evidence>
<dbReference type="InterPro" id="IPR001995">
    <property type="entry name" value="Peptidase_A2_cat"/>
</dbReference>
<evidence type="ECO:0000256" key="1">
    <source>
        <dbReference type="ARBA" id="ARBA00022801"/>
    </source>
</evidence>
<proteinExistence type="predicted"/>
<evidence type="ECO:0000313" key="3">
    <source>
        <dbReference type="EMBL" id="KAK9681251.1"/>
    </source>
</evidence>
<dbReference type="Proteomes" id="UP001458880">
    <property type="component" value="Unassembled WGS sequence"/>
</dbReference>
<dbReference type="InterPro" id="IPR021109">
    <property type="entry name" value="Peptidase_aspartic_dom_sf"/>
</dbReference>
<accession>A0AAW1HWJ9</accession>
<keyword evidence="4" id="KW-1185">Reference proteome</keyword>
<dbReference type="CDD" id="cd00303">
    <property type="entry name" value="retropepsin_like"/>
    <property type="match status" value="1"/>
</dbReference>
<reference evidence="3 4" key="1">
    <citation type="journal article" date="2024" name="BMC Genomics">
        <title>De novo assembly and annotation of Popillia japonica's genome with initial clues to its potential as an invasive pest.</title>
        <authorList>
            <person name="Cucini C."/>
            <person name="Boschi S."/>
            <person name="Funari R."/>
            <person name="Cardaioli E."/>
            <person name="Iannotti N."/>
            <person name="Marturano G."/>
            <person name="Paoli F."/>
            <person name="Bruttini M."/>
            <person name="Carapelli A."/>
            <person name="Frati F."/>
            <person name="Nardi F."/>
        </authorList>
    </citation>
    <scope>NUCLEOTIDE SEQUENCE [LARGE SCALE GENOMIC DNA]</scope>
    <source>
        <strain evidence="3">DMR45628</strain>
    </source>
</reference>
<comment type="caution">
    <text evidence="3">The sequence shown here is derived from an EMBL/GenBank/DDBJ whole genome shotgun (WGS) entry which is preliminary data.</text>
</comment>
<dbReference type="GO" id="GO:0004190">
    <property type="term" value="F:aspartic-type endopeptidase activity"/>
    <property type="evidence" value="ECO:0007669"/>
    <property type="project" value="InterPro"/>
</dbReference>
<sequence length="460" mass="51412">MNKSGDSRLYIKVSIFNHLVETLLDSGASHSVVGKKGLYLLNLFELTVFKCEQLCISTADGKGQNIQGYINLPIQFENSFKILKVLVVPSLLHELILGSDFCDLFKLNINFHNRTCSTPDPCKYNLATVNVIRDRDSLSANERKDLDYVIKLFEQLSWMDGMKLGRTSRTNKTKATSHFTLYDEILEVTAGKKASEVSSLIGTLADILLITTSRQAHRMFFPINALYLVCNIPTDTRGYVLAEDATPTMIKGRIDYILKNFNVSGNGGFYAYMLLTHMHLYMEGTMDSIQASQILFHGIFGTFKEDLTILGQITSLATWQTREEMGNIFQKANTSGKRVTFRPPTLLYYSKLSSDNQTRKLASAYVKTCALPVFSGNRIQSYSDDFFEQIGKRIEGTTSGKTVPQISSALTTILSVLTKELRDGACLWGIRQNVEIGCGAAFEQPMVKSGNFGKEGGWRI</sequence>
<keyword evidence="1" id="KW-0378">Hydrolase</keyword>
<dbReference type="SUPFAM" id="SSF50630">
    <property type="entry name" value="Acid proteases"/>
    <property type="match status" value="1"/>
</dbReference>
<dbReference type="Gene3D" id="2.40.70.10">
    <property type="entry name" value="Acid Proteases"/>
    <property type="match status" value="1"/>
</dbReference>